<dbReference type="SUPFAM" id="SSF51735">
    <property type="entry name" value="NAD(P)-binding Rossmann-fold domains"/>
    <property type="match status" value="1"/>
</dbReference>
<keyword evidence="1" id="KW-0560">Oxidoreductase</keyword>
<gene>
    <name evidence="4" type="ORF">SAMN02745911_1259</name>
</gene>
<dbReference type="RefSeq" id="WP_060606007.1">
    <property type="nucleotide sequence ID" value="NZ_FQZC01000002.1"/>
</dbReference>
<reference evidence="4 5" key="1">
    <citation type="submission" date="2016-11" db="EMBL/GenBank/DDBJ databases">
        <authorList>
            <person name="Varghese N."/>
            <person name="Submissions S."/>
        </authorList>
    </citation>
    <scope>NUCLEOTIDE SEQUENCE [LARGE SCALE GENOMIC DNA]</scope>
    <source>
        <strain evidence="4 5">DSM 21988</strain>
    </source>
</reference>
<evidence type="ECO:0000256" key="2">
    <source>
        <dbReference type="ARBA" id="ARBA00023027"/>
    </source>
</evidence>
<dbReference type="InterPro" id="IPR006140">
    <property type="entry name" value="D-isomer_DH_NAD-bd"/>
</dbReference>
<keyword evidence="5" id="KW-1185">Reference proteome</keyword>
<sequence length="331" mass="36150">MRVVLVGEASEHRENLLAAMPAAQAARTEVVDLPREAAYSSDFDHAFHPDDAVVTLRMQRGGAPLPPMRMLHVPGAGLDGIDIVRLSPETILCNVFEHEIPIAEYVLGAMLDWEIDFTALRASMTDGGWSDRYRSRTPHGELFGKTVAILGYGRIGQTVACRADAFGMRVIAVDPMMPDKTDPSGIAERIDHPRDLAEAAREADYLVVTCPLTDDSTGIVDARVLSALGTNGVVLNVSRAEVVDEGALYAALQDRTIRGASLDVWYRYPKGADDQVSPANHDFLALANVKATPHSCAWTRELSRRRYALIAANLAALEEGRPLLNRIRRDA</sequence>
<keyword evidence="2" id="KW-0520">NAD</keyword>
<dbReference type="PANTHER" id="PTHR43333:SF1">
    <property type="entry name" value="D-ISOMER SPECIFIC 2-HYDROXYACID DEHYDROGENASE NAD-BINDING DOMAIN-CONTAINING PROTEIN"/>
    <property type="match status" value="1"/>
</dbReference>
<dbReference type="Gene3D" id="3.40.50.720">
    <property type="entry name" value="NAD(P)-binding Rossmann-like Domain"/>
    <property type="match status" value="2"/>
</dbReference>
<evidence type="ECO:0000313" key="5">
    <source>
        <dbReference type="Proteomes" id="UP000184290"/>
    </source>
</evidence>
<dbReference type="Proteomes" id="UP000184290">
    <property type="component" value="Unassembled WGS sequence"/>
</dbReference>
<name>A0ABY1IBU1_9HYPH</name>
<evidence type="ECO:0000313" key="4">
    <source>
        <dbReference type="EMBL" id="SHI96591.1"/>
    </source>
</evidence>
<dbReference type="EMBL" id="FQZC01000002">
    <property type="protein sequence ID" value="SHI96591.1"/>
    <property type="molecule type" value="Genomic_DNA"/>
</dbReference>
<comment type="caution">
    <text evidence="4">The sequence shown here is derived from an EMBL/GenBank/DDBJ whole genome shotgun (WGS) entry which is preliminary data.</text>
</comment>
<accession>A0ABY1IBU1</accession>
<protein>
    <submittedName>
        <fullName evidence="4">Phosphoglycerate dehydrogenase</fullName>
    </submittedName>
</protein>
<organism evidence="4 5">
    <name type="scientific">Aureimonas altamirensis DSM 21988</name>
    <dbReference type="NCBI Taxonomy" id="1121026"/>
    <lineage>
        <taxon>Bacteria</taxon>
        <taxon>Pseudomonadati</taxon>
        <taxon>Pseudomonadota</taxon>
        <taxon>Alphaproteobacteria</taxon>
        <taxon>Hyphomicrobiales</taxon>
        <taxon>Aurantimonadaceae</taxon>
        <taxon>Aureimonas</taxon>
    </lineage>
</organism>
<evidence type="ECO:0000259" key="3">
    <source>
        <dbReference type="Pfam" id="PF02826"/>
    </source>
</evidence>
<feature type="domain" description="D-isomer specific 2-hydroxyacid dehydrogenase NAD-binding" evidence="3">
    <location>
        <begin position="108"/>
        <end position="295"/>
    </location>
</feature>
<dbReference type="Pfam" id="PF02826">
    <property type="entry name" value="2-Hacid_dh_C"/>
    <property type="match status" value="1"/>
</dbReference>
<evidence type="ECO:0000256" key="1">
    <source>
        <dbReference type="ARBA" id="ARBA00023002"/>
    </source>
</evidence>
<proteinExistence type="predicted"/>
<dbReference type="InterPro" id="IPR036291">
    <property type="entry name" value="NAD(P)-bd_dom_sf"/>
</dbReference>
<dbReference type="PANTHER" id="PTHR43333">
    <property type="entry name" value="2-HACID_DH_C DOMAIN-CONTAINING PROTEIN"/>
    <property type="match status" value="1"/>
</dbReference>